<name>W4MAC6_9BACT</name>
<dbReference type="AlphaFoldDB" id="W4MAC6"/>
<dbReference type="Proteomes" id="UP000019140">
    <property type="component" value="Unassembled WGS sequence"/>
</dbReference>
<proteinExistence type="predicted"/>
<evidence type="ECO:0008006" key="3">
    <source>
        <dbReference type="Google" id="ProtNLM"/>
    </source>
</evidence>
<gene>
    <name evidence="1" type="ORF">ETSY2_12870</name>
</gene>
<sequence>MSDIYERLCDFLDAAGLEPERQSGQLAQFWYKEERYYLRFLPPRQAIRIFHPRVWRVTSHLEFGVATFVANDMNQDSFAAKCFVNNDDHHVYAAVEVFAPDAETVQTSFFNYMNALSGSIVEFRDRTERSMQEEENQASPPPERT</sequence>
<comment type="caution">
    <text evidence="1">The sequence shown here is derived from an EMBL/GenBank/DDBJ whole genome shotgun (WGS) entry which is preliminary data.</text>
</comment>
<keyword evidence="2" id="KW-1185">Reference proteome</keyword>
<evidence type="ECO:0000313" key="1">
    <source>
        <dbReference type="EMBL" id="ETX07155.1"/>
    </source>
</evidence>
<reference evidence="1 2" key="1">
    <citation type="journal article" date="2014" name="Nature">
        <title>An environmental bacterial taxon with a large and distinct metabolic repertoire.</title>
        <authorList>
            <person name="Wilson M.C."/>
            <person name="Mori T."/>
            <person name="Ruckert C."/>
            <person name="Uria A.R."/>
            <person name="Helf M.J."/>
            <person name="Takada K."/>
            <person name="Gernert C."/>
            <person name="Steffens U.A."/>
            <person name="Heycke N."/>
            <person name="Schmitt S."/>
            <person name="Rinke C."/>
            <person name="Helfrich E.J."/>
            <person name="Brachmann A.O."/>
            <person name="Gurgui C."/>
            <person name="Wakimoto T."/>
            <person name="Kracht M."/>
            <person name="Crusemann M."/>
            <person name="Hentschel U."/>
            <person name="Abe I."/>
            <person name="Matsunaga S."/>
            <person name="Kalinowski J."/>
            <person name="Takeyama H."/>
            <person name="Piel J."/>
        </authorList>
    </citation>
    <scope>NUCLEOTIDE SEQUENCE [LARGE SCALE GENOMIC DNA]</scope>
    <source>
        <strain evidence="2">TSY2</strain>
    </source>
</reference>
<organism evidence="1 2">
    <name type="scientific">Candidatus Entotheonella gemina</name>
    <dbReference type="NCBI Taxonomy" id="1429439"/>
    <lineage>
        <taxon>Bacteria</taxon>
        <taxon>Pseudomonadati</taxon>
        <taxon>Nitrospinota/Tectimicrobiota group</taxon>
        <taxon>Candidatus Tectimicrobiota</taxon>
        <taxon>Candidatus Entotheonellia</taxon>
        <taxon>Candidatus Entotheonellales</taxon>
        <taxon>Candidatus Entotheonellaceae</taxon>
        <taxon>Candidatus Entotheonella</taxon>
    </lineage>
</organism>
<protein>
    <recommendedName>
        <fullName evidence="3">Sensory transduction regulator</fullName>
    </recommendedName>
</protein>
<accession>W4MAC6</accession>
<dbReference type="HOGENOM" id="CLU_1783331_0_0_7"/>
<dbReference type="EMBL" id="AZHX01000517">
    <property type="protein sequence ID" value="ETX07155.1"/>
    <property type="molecule type" value="Genomic_DNA"/>
</dbReference>
<evidence type="ECO:0000313" key="2">
    <source>
        <dbReference type="Proteomes" id="UP000019140"/>
    </source>
</evidence>